<sequence>MFSTKYDSTTAARKRSRTHGYHFHHHSHHLRDEWCGVAPLSSSLASSSITAPARHLTLAQHANLQWPIGLQEQCTTTSLSVHLATAREMTTRFSLTTLKALGHARMLGDYQGRLVDGKCFLSVERTGTANQMEIVKAAWKDGL</sequence>
<reference evidence="1 2" key="1">
    <citation type="submission" date="2018-06" db="EMBL/GenBank/DDBJ databases">
        <title>A transcriptomic atlas of mushroom development highlights an independent origin of complex multicellularity.</title>
        <authorList>
            <consortium name="DOE Joint Genome Institute"/>
            <person name="Krizsan K."/>
            <person name="Almasi E."/>
            <person name="Merenyi Z."/>
            <person name="Sahu N."/>
            <person name="Viragh M."/>
            <person name="Koszo T."/>
            <person name="Mondo S."/>
            <person name="Kiss B."/>
            <person name="Balint B."/>
            <person name="Kues U."/>
            <person name="Barry K."/>
            <person name="Hegedus J.C."/>
            <person name="Henrissat B."/>
            <person name="Johnson J."/>
            <person name="Lipzen A."/>
            <person name="Ohm R."/>
            <person name="Nagy I."/>
            <person name="Pangilinan J."/>
            <person name="Yan J."/>
            <person name="Xiong Y."/>
            <person name="Grigoriev I.V."/>
            <person name="Hibbett D.S."/>
            <person name="Nagy L.G."/>
        </authorList>
    </citation>
    <scope>NUCLEOTIDE SEQUENCE [LARGE SCALE GENOMIC DNA]</scope>
    <source>
        <strain evidence="1 2">SZMC22713</strain>
    </source>
</reference>
<organism evidence="1 2">
    <name type="scientific">Rickenella mellea</name>
    <dbReference type="NCBI Taxonomy" id="50990"/>
    <lineage>
        <taxon>Eukaryota</taxon>
        <taxon>Fungi</taxon>
        <taxon>Dikarya</taxon>
        <taxon>Basidiomycota</taxon>
        <taxon>Agaricomycotina</taxon>
        <taxon>Agaricomycetes</taxon>
        <taxon>Hymenochaetales</taxon>
        <taxon>Rickenellaceae</taxon>
        <taxon>Rickenella</taxon>
    </lineage>
</organism>
<accession>A0A4Y7QM03</accession>
<evidence type="ECO:0000313" key="2">
    <source>
        <dbReference type="Proteomes" id="UP000294933"/>
    </source>
</evidence>
<name>A0A4Y7QM03_9AGAM</name>
<dbReference type="Proteomes" id="UP000294933">
    <property type="component" value="Unassembled WGS sequence"/>
</dbReference>
<keyword evidence="2" id="KW-1185">Reference proteome</keyword>
<feature type="non-terminal residue" evidence="1">
    <location>
        <position position="1"/>
    </location>
</feature>
<proteinExistence type="predicted"/>
<dbReference type="AlphaFoldDB" id="A0A4Y7QM03"/>
<dbReference type="EMBL" id="ML170158">
    <property type="protein sequence ID" value="TDL27879.1"/>
    <property type="molecule type" value="Genomic_DNA"/>
</dbReference>
<protein>
    <submittedName>
        <fullName evidence="1">Uncharacterized protein</fullName>
    </submittedName>
</protein>
<gene>
    <name evidence="1" type="ORF">BD410DRAFT_781792</name>
</gene>
<evidence type="ECO:0000313" key="1">
    <source>
        <dbReference type="EMBL" id="TDL27879.1"/>
    </source>
</evidence>
<dbReference type="VEuPathDB" id="FungiDB:BD410DRAFT_781792"/>